<dbReference type="PRINTS" id="PR00368">
    <property type="entry name" value="FADPNR"/>
</dbReference>
<dbReference type="EMBL" id="AYYN01000153">
    <property type="protein sequence ID" value="KRM72296.1"/>
    <property type="molecule type" value="Genomic_DNA"/>
</dbReference>
<feature type="binding site" evidence="6">
    <location>
        <position position="49"/>
    </location>
    <ligand>
        <name>FAD</name>
        <dbReference type="ChEBI" id="CHEBI:57692"/>
    </ligand>
</feature>
<dbReference type="Gene3D" id="3.50.50.60">
    <property type="entry name" value="FAD/NAD(P)-binding domain"/>
    <property type="match status" value="2"/>
</dbReference>
<dbReference type="RefSeq" id="WP_056959958.1">
    <property type="nucleotide sequence ID" value="NZ_AYYN01000153.1"/>
</dbReference>
<dbReference type="EC" id="1.18.1.2" evidence="6"/>
<dbReference type="PANTHER" id="PTHR48105">
    <property type="entry name" value="THIOREDOXIN REDUCTASE 1-RELATED-RELATED"/>
    <property type="match status" value="1"/>
</dbReference>
<dbReference type="AlphaFoldDB" id="A0A0R2AY54"/>
<feature type="binding site" evidence="6">
    <location>
        <position position="283"/>
    </location>
    <ligand>
        <name>FAD</name>
        <dbReference type="ChEBI" id="CHEBI:57692"/>
    </ligand>
</feature>
<keyword evidence="4 6" id="KW-0521">NADP</keyword>
<feature type="binding site" evidence="6">
    <location>
        <position position="323"/>
    </location>
    <ligand>
        <name>FAD</name>
        <dbReference type="ChEBI" id="CHEBI:57692"/>
    </ligand>
</feature>
<comment type="similarity">
    <text evidence="6">Belongs to the ferredoxin--NADP reductase type 2 family.</text>
</comment>
<dbReference type="Proteomes" id="UP000051612">
    <property type="component" value="Unassembled WGS sequence"/>
</dbReference>
<evidence type="ECO:0000313" key="9">
    <source>
        <dbReference type="Proteomes" id="UP000051612"/>
    </source>
</evidence>
<evidence type="ECO:0000256" key="3">
    <source>
        <dbReference type="ARBA" id="ARBA00022827"/>
    </source>
</evidence>
<name>A0A0R2AY54_9LACO</name>
<dbReference type="InterPro" id="IPR022890">
    <property type="entry name" value="Fd--NADP_Rdtase_type_2"/>
</dbReference>
<dbReference type="HAMAP" id="MF_01685">
    <property type="entry name" value="FENR2"/>
    <property type="match status" value="1"/>
</dbReference>
<evidence type="ECO:0000256" key="1">
    <source>
        <dbReference type="ARBA" id="ARBA00011738"/>
    </source>
</evidence>
<dbReference type="InterPro" id="IPR023753">
    <property type="entry name" value="FAD/NAD-binding_dom"/>
</dbReference>
<sequence length="335" mass="36833">MVAKEFYDITIIGGGPVGMFAATYARMRLAKTQIIESLGQLGGQVSALFPAKKIYDIPAFPEITGTELIAHLKQQVEKFEPDIFLNERVESFTQITGGFEIKTSKRTTYSKTIIIATGAGAFEPRKLKVAAADRFEDKQLHYFVKDLKDFSNKEVAIAGGGDSAVDWALELAPIAKAVHLIHRRDKFRALESSVSALKETNTILHTPYLITDLSSAQDKLCISLEKPRSAEKKELTVDHLLVNYGFASSSKLLESWALELDHHNIAVNAKNETSIPGVYAIGDIAAQADKLNLMATGFGEAPSVINSALLRIYPEKRQPAHSTQLIKKFEAAQDN</sequence>
<comment type="catalytic activity">
    <reaction evidence="6">
        <text>2 reduced [2Fe-2S]-[ferredoxin] + NADP(+) + H(+) = 2 oxidized [2Fe-2S]-[ferredoxin] + NADPH</text>
        <dbReference type="Rhea" id="RHEA:20125"/>
        <dbReference type="Rhea" id="RHEA-COMP:10000"/>
        <dbReference type="Rhea" id="RHEA-COMP:10001"/>
        <dbReference type="ChEBI" id="CHEBI:15378"/>
        <dbReference type="ChEBI" id="CHEBI:33737"/>
        <dbReference type="ChEBI" id="CHEBI:33738"/>
        <dbReference type="ChEBI" id="CHEBI:57783"/>
        <dbReference type="ChEBI" id="CHEBI:58349"/>
        <dbReference type="EC" id="1.18.1.2"/>
    </reaction>
</comment>
<keyword evidence="5 6" id="KW-0560">Oxidoreductase</keyword>
<dbReference type="GO" id="GO:0050660">
    <property type="term" value="F:flavin adenine dinucleotide binding"/>
    <property type="evidence" value="ECO:0007669"/>
    <property type="project" value="UniProtKB-UniRule"/>
</dbReference>
<dbReference type="InterPro" id="IPR036188">
    <property type="entry name" value="FAD/NAD-bd_sf"/>
</dbReference>
<accession>A0A0R2AY54</accession>
<protein>
    <recommendedName>
        <fullName evidence="6">Ferredoxin--NADP reductase</fullName>
        <shortName evidence="6">FNR</shortName>
        <shortName evidence="6">Fd-NADP(+) reductase</shortName>
        <ecNumber evidence="6">1.18.1.2</ecNumber>
    </recommendedName>
</protein>
<dbReference type="GO" id="GO:0004324">
    <property type="term" value="F:ferredoxin-NADP+ reductase activity"/>
    <property type="evidence" value="ECO:0007669"/>
    <property type="project" value="UniProtKB-UniRule"/>
</dbReference>
<feature type="domain" description="FAD/NAD(P)-binding" evidence="7">
    <location>
        <begin position="7"/>
        <end position="290"/>
    </location>
</feature>
<dbReference type="InterPro" id="IPR050097">
    <property type="entry name" value="Ferredoxin-NADP_redctase_2"/>
</dbReference>
<evidence type="ECO:0000256" key="5">
    <source>
        <dbReference type="ARBA" id="ARBA00023002"/>
    </source>
</evidence>
<evidence type="ECO:0000256" key="4">
    <source>
        <dbReference type="ARBA" id="ARBA00022857"/>
    </source>
</evidence>
<dbReference type="PATRIC" id="fig|1423772.3.peg.1313"/>
<feature type="binding site" evidence="6">
    <location>
        <position position="44"/>
    </location>
    <ligand>
        <name>FAD</name>
        <dbReference type="ChEBI" id="CHEBI:57692"/>
    </ligand>
</feature>
<feature type="binding site" evidence="6">
    <location>
        <position position="89"/>
    </location>
    <ligand>
        <name>FAD</name>
        <dbReference type="ChEBI" id="CHEBI:57692"/>
    </ligand>
</feature>
<dbReference type="Pfam" id="PF07992">
    <property type="entry name" value="Pyr_redox_2"/>
    <property type="match status" value="1"/>
</dbReference>
<comment type="cofactor">
    <cofactor evidence="6">
        <name>FAD</name>
        <dbReference type="ChEBI" id="CHEBI:57692"/>
    </cofactor>
    <text evidence="6">Binds 1 FAD per subunit.</text>
</comment>
<evidence type="ECO:0000256" key="2">
    <source>
        <dbReference type="ARBA" id="ARBA00022630"/>
    </source>
</evidence>
<dbReference type="PRINTS" id="PR00469">
    <property type="entry name" value="PNDRDTASEII"/>
</dbReference>
<evidence type="ECO:0000313" key="8">
    <source>
        <dbReference type="EMBL" id="KRM72296.1"/>
    </source>
</evidence>
<dbReference type="SUPFAM" id="SSF51905">
    <property type="entry name" value="FAD/NAD(P)-binding domain"/>
    <property type="match status" value="1"/>
</dbReference>
<comment type="subunit">
    <text evidence="1 6">Homodimer.</text>
</comment>
<reference evidence="8 9" key="1">
    <citation type="journal article" date="2015" name="Genome Announc.">
        <title>Expanding the biotechnology potential of lactobacilli through comparative genomics of 213 strains and associated genera.</title>
        <authorList>
            <person name="Sun Z."/>
            <person name="Harris H.M."/>
            <person name="McCann A."/>
            <person name="Guo C."/>
            <person name="Argimon S."/>
            <person name="Zhang W."/>
            <person name="Yang X."/>
            <person name="Jeffery I.B."/>
            <person name="Cooney J.C."/>
            <person name="Kagawa T.F."/>
            <person name="Liu W."/>
            <person name="Song Y."/>
            <person name="Salvetti E."/>
            <person name="Wrobel A."/>
            <person name="Rasinkangas P."/>
            <person name="Parkhill J."/>
            <person name="Rea M.C."/>
            <person name="O'Sullivan O."/>
            <person name="Ritari J."/>
            <person name="Douillard F.P."/>
            <person name="Paul Ross R."/>
            <person name="Yang R."/>
            <person name="Briner A.E."/>
            <person name="Felis G.E."/>
            <person name="de Vos W.M."/>
            <person name="Barrangou R."/>
            <person name="Klaenhammer T.R."/>
            <person name="Caufield P.W."/>
            <person name="Cui Y."/>
            <person name="Zhang H."/>
            <person name="O'Toole P.W."/>
        </authorList>
    </citation>
    <scope>NUCLEOTIDE SEQUENCE [LARGE SCALE GENOMIC DNA]</scope>
    <source>
        <strain evidence="8 9">DSM 20452</strain>
    </source>
</reference>
<gene>
    <name evidence="8" type="ORF">FC48_GL001225</name>
</gene>
<feature type="binding site" evidence="6">
    <location>
        <position position="36"/>
    </location>
    <ligand>
        <name>FAD</name>
        <dbReference type="ChEBI" id="CHEBI:57692"/>
    </ligand>
</feature>
<comment type="caution">
    <text evidence="6">Lacks conserved residue(s) required for the propagation of feature annotation.</text>
</comment>
<proteinExistence type="inferred from homology"/>
<feature type="binding site" evidence="6">
    <location>
        <position position="122"/>
    </location>
    <ligand>
        <name>FAD</name>
        <dbReference type="ChEBI" id="CHEBI:57692"/>
    </ligand>
</feature>
<keyword evidence="2 6" id="KW-0285">Flavoprotein</keyword>
<dbReference type="GO" id="GO:0050661">
    <property type="term" value="F:NADP binding"/>
    <property type="evidence" value="ECO:0007669"/>
    <property type="project" value="UniProtKB-UniRule"/>
</dbReference>
<organism evidence="8 9">
    <name type="scientific">Ligilactobacillus murinus DSM 20452 = NBRC 14221</name>
    <dbReference type="NCBI Taxonomy" id="1423772"/>
    <lineage>
        <taxon>Bacteria</taxon>
        <taxon>Bacillati</taxon>
        <taxon>Bacillota</taxon>
        <taxon>Bacilli</taxon>
        <taxon>Lactobacillales</taxon>
        <taxon>Lactobacillaceae</taxon>
        <taxon>Ligilactobacillus</taxon>
    </lineage>
</organism>
<evidence type="ECO:0000256" key="6">
    <source>
        <dbReference type="HAMAP-Rule" id="MF_01685"/>
    </source>
</evidence>
<evidence type="ECO:0000259" key="7">
    <source>
        <dbReference type="Pfam" id="PF07992"/>
    </source>
</evidence>
<keyword evidence="3 6" id="KW-0274">FAD</keyword>
<comment type="caution">
    <text evidence="8">The sequence shown here is derived from an EMBL/GenBank/DDBJ whole genome shotgun (WGS) entry which is preliminary data.</text>
</comment>